<evidence type="ECO:0000313" key="2">
    <source>
        <dbReference type="EMBL" id="KAF4946691.1"/>
    </source>
</evidence>
<gene>
    <name evidence="2" type="ORF">FSARC_14129</name>
</gene>
<accession>A0A8H4SW53</accession>
<proteinExistence type="predicted"/>
<reference evidence="2" key="1">
    <citation type="journal article" date="2020" name="BMC Genomics">
        <title>Correction to: Identification and distribution of gene clusters required for synthesis of sphingolipid metabolism inhibitors in diverse species of the filamentous fungus Fusarium.</title>
        <authorList>
            <person name="Kim H.S."/>
            <person name="Lohmar J.M."/>
            <person name="Busman M."/>
            <person name="Brown D.W."/>
            <person name="Naumann T.A."/>
            <person name="Divon H.H."/>
            <person name="Lysoe E."/>
            <person name="Uhlig S."/>
            <person name="Proctor R.H."/>
        </authorList>
    </citation>
    <scope>NUCLEOTIDE SEQUENCE</scope>
    <source>
        <strain evidence="2">NRRL 20472</strain>
    </source>
</reference>
<dbReference type="OrthoDB" id="4789692at2759"/>
<feature type="region of interest" description="Disordered" evidence="1">
    <location>
        <begin position="1"/>
        <end position="26"/>
    </location>
</feature>
<sequence length="470" mass="52878">MARTSRKGLTEEKKQAKEEVSNKASDNRIAGHLDAITRTRNLARGTVPTRFNNTNSQRFWDSLHKLADKEQYSWDDICLFVDAAAIKRRGQPDNCRPEKLWTPGDVMNSEENLQKGNASFVTQRQTALGRPSTPVNMCPIPGGKPGVRLVFCMLGKPRSLECELGMKSIEIFVKNPHKSSMLDHVTSDQLEAIQMTLGHGMCWKKDFDNYLVQNVILTMLWAQYTGRMTVEFCDWDDLLELVNNKPLIPHNEPNQHVVILHYKQQPHWTESMEIHDEWSKSCALDQFNTKVSSVVAGSAGRITCYPSMGEMIAYLSASSDVRILDAIAAAEDTPEKYRFRPRVCYGDEEGCSLGDYRGEILVHGGSMNMKPIVCYTGKHNDADLVSLLDCDATTASVNKRKRGSRPVKACNRRAEGTNYFHQELVPTLRTWGEAIILIFGNKIVARVISTGTMGTDEHYVSALNVWVFAK</sequence>
<dbReference type="Proteomes" id="UP000622797">
    <property type="component" value="Unassembled WGS sequence"/>
</dbReference>
<feature type="compositionally biased region" description="Basic and acidic residues" evidence="1">
    <location>
        <begin position="8"/>
        <end position="26"/>
    </location>
</feature>
<dbReference type="AlphaFoldDB" id="A0A8H4SW53"/>
<reference evidence="2" key="2">
    <citation type="submission" date="2020-05" db="EMBL/GenBank/DDBJ databases">
        <authorList>
            <person name="Kim H.-S."/>
            <person name="Proctor R.H."/>
            <person name="Brown D.W."/>
        </authorList>
    </citation>
    <scope>NUCLEOTIDE SEQUENCE</scope>
    <source>
        <strain evidence="2">NRRL 20472</strain>
    </source>
</reference>
<organism evidence="2 3">
    <name type="scientific">Fusarium sarcochroum</name>
    <dbReference type="NCBI Taxonomy" id="1208366"/>
    <lineage>
        <taxon>Eukaryota</taxon>
        <taxon>Fungi</taxon>
        <taxon>Dikarya</taxon>
        <taxon>Ascomycota</taxon>
        <taxon>Pezizomycotina</taxon>
        <taxon>Sordariomycetes</taxon>
        <taxon>Hypocreomycetidae</taxon>
        <taxon>Hypocreales</taxon>
        <taxon>Nectriaceae</taxon>
        <taxon>Fusarium</taxon>
        <taxon>Fusarium lateritium species complex</taxon>
    </lineage>
</organism>
<evidence type="ECO:0000256" key="1">
    <source>
        <dbReference type="SAM" id="MobiDB-lite"/>
    </source>
</evidence>
<protein>
    <submittedName>
        <fullName evidence="2">Uncharacterized protein</fullName>
    </submittedName>
</protein>
<evidence type="ECO:0000313" key="3">
    <source>
        <dbReference type="Proteomes" id="UP000622797"/>
    </source>
</evidence>
<keyword evidence="3" id="KW-1185">Reference proteome</keyword>
<name>A0A8H4SW53_9HYPO</name>
<comment type="caution">
    <text evidence="2">The sequence shown here is derived from an EMBL/GenBank/DDBJ whole genome shotgun (WGS) entry which is preliminary data.</text>
</comment>
<dbReference type="EMBL" id="JABEXW010001143">
    <property type="protein sequence ID" value="KAF4946691.1"/>
    <property type="molecule type" value="Genomic_DNA"/>
</dbReference>